<evidence type="ECO:0000256" key="1">
    <source>
        <dbReference type="ARBA" id="ARBA00004651"/>
    </source>
</evidence>
<dbReference type="PANTHER" id="PTHR33932">
    <property type="entry name" value="NA(+)/H(+) ANTIPORTER SUBUNIT B"/>
    <property type="match status" value="1"/>
</dbReference>
<keyword evidence="5 7" id="KW-1133">Transmembrane helix</keyword>
<feature type="transmembrane region" description="Helical" evidence="7">
    <location>
        <begin position="111"/>
        <end position="133"/>
    </location>
</feature>
<keyword evidence="10" id="KW-1185">Reference proteome</keyword>
<dbReference type="Pfam" id="PF04039">
    <property type="entry name" value="MnhB"/>
    <property type="match status" value="1"/>
</dbReference>
<dbReference type="InterPro" id="IPR007182">
    <property type="entry name" value="MnhB"/>
</dbReference>
<evidence type="ECO:0000256" key="2">
    <source>
        <dbReference type="ARBA" id="ARBA00009425"/>
    </source>
</evidence>
<reference evidence="9" key="1">
    <citation type="submission" date="2022-10" db="EMBL/GenBank/DDBJ databases">
        <title>YIM 151497 complete genome.</title>
        <authorList>
            <person name="Chen X."/>
        </authorList>
    </citation>
    <scope>NUCLEOTIDE SEQUENCE</scope>
    <source>
        <strain evidence="9">YIM 151497</strain>
    </source>
</reference>
<evidence type="ECO:0000313" key="9">
    <source>
        <dbReference type="EMBL" id="UYQ71402.1"/>
    </source>
</evidence>
<evidence type="ECO:0000256" key="4">
    <source>
        <dbReference type="ARBA" id="ARBA00022692"/>
    </source>
</evidence>
<evidence type="ECO:0000259" key="8">
    <source>
        <dbReference type="Pfam" id="PF04039"/>
    </source>
</evidence>
<sequence>MNTVIFKTAAPVLTALMIVFSIFVLLRGHNEPGGGFIGGLIGASGIAIYGIAAGVSACRQALRVHPIALAGLGVVLAAMAGFISLAADVPFLTGLWWIFEFEGTEIALSTPLIFDIGVYAVVVGAVGTIALALEGEEGEEGDD</sequence>
<dbReference type="PANTHER" id="PTHR33932:SF4">
    <property type="entry name" value="NA(+)_H(+) ANTIPORTER SUBUNIT B"/>
    <property type="match status" value="1"/>
</dbReference>
<organism evidence="9 10">
    <name type="scientific">Pelagibacterium flavum</name>
    <dbReference type="NCBI Taxonomy" id="2984530"/>
    <lineage>
        <taxon>Bacteria</taxon>
        <taxon>Pseudomonadati</taxon>
        <taxon>Pseudomonadota</taxon>
        <taxon>Alphaproteobacteria</taxon>
        <taxon>Hyphomicrobiales</taxon>
        <taxon>Devosiaceae</taxon>
        <taxon>Pelagibacterium</taxon>
    </lineage>
</organism>
<dbReference type="EMBL" id="CP107716">
    <property type="protein sequence ID" value="UYQ71402.1"/>
    <property type="molecule type" value="Genomic_DNA"/>
</dbReference>
<feature type="transmembrane region" description="Helical" evidence="7">
    <location>
        <begin position="35"/>
        <end position="55"/>
    </location>
</feature>
<accession>A0ABY6ILD8</accession>
<comment type="subcellular location">
    <subcellularLocation>
        <location evidence="1">Cell membrane</location>
        <topology evidence="1">Multi-pass membrane protein</topology>
    </subcellularLocation>
</comment>
<evidence type="ECO:0000256" key="7">
    <source>
        <dbReference type="SAM" id="Phobius"/>
    </source>
</evidence>
<dbReference type="RefSeq" id="WP_264225054.1">
    <property type="nucleotide sequence ID" value="NZ_CP107716.1"/>
</dbReference>
<evidence type="ECO:0000256" key="6">
    <source>
        <dbReference type="ARBA" id="ARBA00023136"/>
    </source>
</evidence>
<evidence type="ECO:0000256" key="5">
    <source>
        <dbReference type="ARBA" id="ARBA00022989"/>
    </source>
</evidence>
<comment type="similarity">
    <text evidence="2">Belongs to the CPA3 antiporters (TC 2.A.63) subunit B family.</text>
</comment>
<protein>
    <submittedName>
        <fullName evidence="9">Na(+)/H(+) antiporter subunit B</fullName>
    </submittedName>
</protein>
<keyword evidence="4 7" id="KW-0812">Transmembrane</keyword>
<evidence type="ECO:0000313" key="10">
    <source>
        <dbReference type="Proteomes" id="UP001163882"/>
    </source>
</evidence>
<evidence type="ECO:0000256" key="3">
    <source>
        <dbReference type="ARBA" id="ARBA00022475"/>
    </source>
</evidence>
<feature type="domain" description="Na+/H+ antiporter MnhB subunit-related protein" evidence="8">
    <location>
        <begin position="5"/>
        <end position="126"/>
    </location>
</feature>
<gene>
    <name evidence="9" type="ORF">OF122_15295</name>
</gene>
<dbReference type="Proteomes" id="UP001163882">
    <property type="component" value="Chromosome"/>
</dbReference>
<proteinExistence type="inferred from homology"/>
<name>A0ABY6ILD8_9HYPH</name>
<dbReference type="InterPro" id="IPR050622">
    <property type="entry name" value="CPA3_antiporter_subunitB"/>
</dbReference>
<feature type="transmembrane region" description="Helical" evidence="7">
    <location>
        <begin position="67"/>
        <end position="99"/>
    </location>
</feature>
<feature type="transmembrane region" description="Helical" evidence="7">
    <location>
        <begin position="12"/>
        <end position="29"/>
    </location>
</feature>
<keyword evidence="3" id="KW-1003">Cell membrane</keyword>
<keyword evidence="6 7" id="KW-0472">Membrane</keyword>